<keyword evidence="2" id="KW-1185">Reference proteome</keyword>
<evidence type="ECO:0000313" key="2">
    <source>
        <dbReference type="Proteomes" id="UP001141422"/>
    </source>
</evidence>
<gene>
    <name evidence="1" type="ORF">O0S10_02550</name>
</gene>
<proteinExistence type="predicted"/>
<dbReference type="EMBL" id="JAPTGB010000004">
    <property type="protein sequence ID" value="MCZ0860109.1"/>
    <property type="molecule type" value="Genomic_DNA"/>
</dbReference>
<accession>A0ABT4IED9</accession>
<evidence type="ECO:0000313" key="1">
    <source>
        <dbReference type="EMBL" id="MCZ0860109.1"/>
    </source>
</evidence>
<dbReference type="InterPro" id="IPR021440">
    <property type="entry name" value="DUF3089"/>
</dbReference>
<comment type="caution">
    <text evidence="1">The sequence shown here is derived from an EMBL/GenBank/DDBJ whole genome shotgun (WGS) entry which is preliminary data.</text>
</comment>
<dbReference type="Proteomes" id="UP001141422">
    <property type="component" value="Unassembled WGS sequence"/>
</dbReference>
<sequence>MNTRLLLIPVLVLVVITAGCITAPPAEEDPLQPLDYALAENWAYLPDTSEEKPVDVFYLYPTLFKTLYVDAMNTSDPDLRNGAITDVLMKKGVFADTANIYAPFYRQTGLYSMLGNGTWTHDQYIAEKRAYEDVKTAFRYYLENYNNGKPFILAGHSQGSYRIKQLMIDLFVDPELQNKLIAAYPIGYTIAEFELAQYPQLKAAAGETDTGVIVTYNTQGRTTSGKNTIAMPGAIGINPLNWKTDETYANASENEGAVFFYNNGTVSAEIPDFTGAYLAEVNGSVVLIADSPDPTEYSLPELFAEGVYHVYDYYFFYENLKENVAERTAAYFAEMSAA</sequence>
<protein>
    <submittedName>
        <fullName evidence="1">DUF3089 domain-containing protein</fullName>
    </submittedName>
</protein>
<reference evidence="1" key="1">
    <citation type="submission" date="2022-12" db="EMBL/GenBank/DDBJ databases">
        <title>Isolation and characterisation of novel Methanocorpusculum spp. from native Australian herbivores indicates the genus is ancestrally host-associated.</title>
        <authorList>
            <person name="Volmer J.G."/>
            <person name="Soo R.M."/>
            <person name="Evans P.N."/>
            <person name="Hoedt E.C."/>
            <person name="Astorga Alsina A.L."/>
            <person name="Woodcroft B.J."/>
            <person name="Tyson G.W."/>
            <person name="Hugenholtz P."/>
            <person name="Morrison M."/>
        </authorList>
    </citation>
    <scope>NUCLEOTIDE SEQUENCE</scope>
    <source>
        <strain evidence="1">MG</strain>
    </source>
</reference>
<dbReference type="RefSeq" id="WP_268924331.1">
    <property type="nucleotide sequence ID" value="NZ_JAPTGB010000004.1"/>
</dbReference>
<dbReference type="Pfam" id="PF11288">
    <property type="entry name" value="DUF3089"/>
    <property type="match status" value="1"/>
</dbReference>
<dbReference type="SUPFAM" id="SSF53474">
    <property type="entry name" value="alpha/beta-Hydrolases"/>
    <property type="match status" value="1"/>
</dbReference>
<organism evidence="1 2">
    <name type="scientific">Methanocorpusculum petauri</name>
    <dbReference type="NCBI Taxonomy" id="3002863"/>
    <lineage>
        <taxon>Archaea</taxon>
        <taxon>Methanobacteriati</taxon>
        <taxon>Methanobacteriota</taxon>
        <taxon>Stenosarchaea group</taxon>
        <taxon>Methanomicrobia</taxon>
        <taxon>Methanomicrobiales</taxon>
        <taxon>Methanocorpusculaceae</taxon>
        <taxon>Methanocorpusculum</taxon>
    </lineage>
</organism>
<name>A0ABT4IED9_9EURY</name>
<dbReference type="InterPro" id="IPR029058">
    <property type="entry name" value="AB_hydrolase_fold"/>
</dbReference>
<dbReference type="PROSITE" id="PS51257">
    <property type="entry name" value="PROKAR_LIPOPROTEIN"/>
    <property type="match status" value="1"/>
</dbReference>